<dbReference type="PANTHER" id="PTHR32494:SF5">
    <property type="entry name" value="ALLANTOATE AMIDOHYDROLASE"/>
    <property type="match status" value="1"/>
</dbReference>
<dbReference type="InterPro" id="IPR036264">
    <property type="entry name" value="Bact_exopeptidase_dim_dom"/>
</dbReference>
<dbReference type="EMBL" id="JARVKM010000001">
    <property type="protein sequence ID" value="KAK9783882.1"/>
    <property type="molecule type" value="Genomic_DNA"/>
</dbReference>
<dbReference type="PANTHER" id="PTHR32494">
    <property type="entry name" value="ALLANTOATE DEIMINASE-RELATED"/>
    <property type="match status" value="1"/>
</dbReference>
<organism evidence="4 5">
    <name type="scientific">Seiridium cardinale</name>
    <dbReference type="NCBI Taxonomy" id="138064"/>
    <lineage>
        <taxon>Eukaryota</taxon>
        <taxon>Fungi</taxon>
        <taxon>Dikarya</taxon>
        <taxon>Ascomycota</taxon>
        <taxon>Pezizomycotina</taxon>
        <taxon>Sordariomycetes</taxon>
        <taxon>Xylariomycetidae</taxon>
        <taxon>Amphisphaeriales</taxon>
        <taxon>Sporocadaceae</taxon>
        <taxon>Seiridium</taxon>
    </lineage>
</organism>
<evidence type="ECO:0000256" key="1">
    <source>
        <dbReference type="ARBA" id="ARBA00006247"/>
    </source>
</evidence>
<dbReference type="SUPFAM" id="SSF55031">
    <property type="entry name" value="Bacterial exopeptidase dimerisation domain"/>
    <property type="match status" value="1"/>
</dbReference>
<dbReference type="CDD" id="cd03884">
    <property type="entry name" value="M20_bAS"/>
    <property type="match status" value="1"/>
</dbReference>
<dbReference type="Gene3D" id="3.30.70.360">
    <property type="match status" value="1"/>
</dbReference>
<proteinExistence type="inferred from homology"/>
<evidence type="ECO:0000313" key="4">
    <source>
        <dbReference type="EMBL" id="KAK9783882.1"/>
    </source>
</evidence>
<dbReference type="Gene3D" id="3.40.630.10">
    <property type="entry name" value="Zn peptidases"/>
    <property type="match status" value="1"/>
</dbReference>
<dbReference type="Pfam" id="PF01546">
    <property type="entry name" value="Peptidase_M20"/>
    <property type="match status" value="1"/>
</dbReference>
<dbReference type="Proteomes" id="UP001465668">
    <property type="component" value="Unassembled WGS sequence"/>
</dbReference>
<comment type="similarity">
    <text evidence="1">Belongs to the peptidase M20A family.</text>
</comment>
<dbReference type="Pfam" id="PF07687">
    <property type="entry name" value="M20_dimer"/>
    <property type="match status" value="1"/>
</dbReference>
<gene>
    <name evidence="4" type="ORF">SCAR479_00441</name>
</gene>
<sequence>MATISGKLGVWADIQYTAQWGLLDAGEHVGVNRQSLTDNDRHVRDWFVDQAKDLGCEVRVDEMGNTFAVMPGEMEHLPPIGMGGHLDTQPAGGRFDGILGVISALHVLRAVKQSGIKTYAPLAAINWTNEEGSRFNKMCSGSGVWSGEENLDAVHTLADLSEPEKTMRTELERIGYRGDTPCSHQKNPLSAHFELHIEQGPRLENSQKKVAVVTGVQGMRWYEIRCQGTEAHAGATPMTDRADALVVLAKFTVKVEELARREGAFGTVGILTTNTKSPNTVPGKSFCSLDLRCVKEEVLDTIEGELREYLKEMERERPGISSTMDRTWYKKSVSFDSIARNCVRSAARKVVGESLVEELVSYAAHDSAETAHVTPTAMIFTPSKDGISHNPAEFTTEEDCRFPIPIIFHLVEVSVAKCKEPSTPAAPQYERKLGILDNANNVSHLYPAWALTETSRVL</sequence>
<dbReference type="SUPFAM" id="SSF53187">
    <property type="entry name" value="Zn-dependent exopeptidases"/>
    <property type="match status" value="1"/>
</dbReference>
<protein>
    <submittedName>
        <fullName evidence="4">Peptidase M20</fullName>
    </submittedName>
</protein>
<dbReference type="InterPro" id="IPR010158">
    <property type="entry name" value="Amidase_Cbmase"/>
</dbReference>
<reference evidence="4 5" key="1">
    <citation type="submission" date="2024-02" db="EMBL/GenBank/DDBJ databases">
        <title>First draft genome assembly of two strains of Seiridium cardinale.</title>
        <authorList>
            <person name="Emiliani G."/>
            <person name="Scali E."/>
        </authorList>
    </citation>
    <scope>NUCLEOTIDE SEQUENCE [LARGE SCALE GENOMIC DNA]</scope>
    <source>
        <strain evidence="4 5">BM-138-000479</strain>
    </source>
</reference>
<accession>A0ABR2Y9I0</accession>
<dbReference type="NCBIfam" id="TIGR01879">
    <property type="entry name" value="hydantase"/>
    <property type="match status" value="1"/>
</dbReference>
<feature type="domain" description="Peptidase M20 dimerisation" evidence="3">
    <location>
        <begin position="215"/>
        <end position="315"/>
    </location>
</feature>
<dbReference type="InterPro" id="IPR011650">
    <property type="entry name" value="Peptidase_M20_dimer"/>
</dbReference>
<comment type="caution">
    <text evidence="4">The sequence shown here is derived from an EMBL/GenBank/DDBJ whole genome shotgun (WGS) entry which is preliminary data.</text>
</comment>
<dbReference type="PIRSF" id="PIRSF001235">
    <property type="entry name" value="Amidase_carbamoylase"/>
    <property type="match status" value="1"/>
</dbReference>
<evidence type="ECO:0000256" key="2">
    <source>
        <dbReference type="ARBA" id="ARBA00022801"/>
    </source>
</evidence>
<dbReference type="InterPro" id="IPR002933">
    <property type="entry name" value="Peptidase_M20"/>
</dbReference>
<evidence type="ECO:0000313" key="5">
    <source>
        <dbReference type="Proteomes" id="UP001465668"/>
    </source>
</evidence>
<keyword evidence="5" id="KW-1185">Reference proteome</keyword>
<evidence type="ECO:0000259" key="3">
    <source>
        <dbReference type="Pfam" id="PF07687"/>
    </source>
</evidence>
<keyword evidence="2" id="KW-0378">Hydrolase</keyword>
<name>A0ABR2Y9I0_9PEZI</name>